<comment type="similarity">
    <text evidence="3">Belongs to the mannose-6-phosphate isomerase type 1 family.</text>
</comment>
<keyword evidence="7 10" id="KW-0413">Isomerase</keyword>
<dbReference type="CDD" id="cd07011">
    <property type="entry name" value="cupin_PMI_type_I_N"/>
    <property type="match status" value="1"/>
</dbReference>
<evidence type="ECO:0000256" key="6">
    <source>
        <dbReference type="ARBA" id="ARBA00022833"/>
    </source>
</evidence>
<dbReference type="InterPro" id="IPR001250">
    <property type="entry name" value="Man6P_Isoase-1"/>
</dbReference>
<dbReference type="InterPro" id="IPR046457">
    <property type="entry name" value="PMI_typeI_cat"/>
</dbReference>
<evidence type="ECO:0000256" key="8">
    <source>
        <dbReference type="SAM" id="MobiDB-lite"/>
    </source>
</evidence>
<dbReference type="InterPro" id="IPR011051">
    <property type="entry name" value="RmlC_Cupin_sf"/>
</dbReference>
<evidence type="ECO:0000259" key="9">
    <source>
        <dbReference type="Pfam" id="PF20511"/>
    </source>
</evidence>
<feature type="domain" description="Phosphomannose isomerase type I catalytic" evidence="9">
    <location>
        <begin position="2"/>
        <end position="135"/>
    </location>
</feature>
<evidence type="ECO:0000313" key="10">
    <source>
        <dbReference type="EMBL" id="MBP2317513.1"/>
    </source>
</evidence>
<evidence type="ECO:0000256" key="5">
    <source>
        <dbReference type="ARBA" id="ARBA00022723"/>
    </source>
</evidence>
<dbReference type="PANTHER" id="PTHR10309:SF0">
    <property type="entry name" value="MANNOSE-6-PHOSPHATE ISOMERASE"/>
    <property type="match status" value="1"/>
</dbReference>
<dbReference type="Proteomes" id="UP001519331">
    <property type="component" value="Unassembled WGS sequence"/>
</dbReference>
<accession>A0ABS4T0Y5</accession>
<dbReference type="NCBIfam" id="TIGR00218">
    <property type="entry name" value="manA"/>
    <property type="match status" value="1"/>
</dbReference>
<proteinExistence type="inferred from homology"/>
<protein>
    <recommendedName>
        <fullName evidence="4">mannose-6-phosphate isomerase</fullName>
        <ecNumber evidence="4">5.3.1.8</ecNumber>
    </recommendedName>
</protein>
<dbReference type="EC" id="5.3.1.8" evidence="4"/>
<dbReference type="InterPro" id="IPR014710">
    <property type="entry name" value="RmlC-like_jellyroll"/>
</dbReference>
<sequence length="436" mass="46474">MTNPVRDYAWGSTSAFSTHFGWAPSTAPQAEIWMGAHPAAPSSVTADDGTETSLLEQFPGKDAPSFPYLLKVLAAERPLSIQTHPTKERAEAGFAAEEAAGIPVDSPQRNYVDPNHKPELIVALGSFSALCGFRPQDEAKRELCLLRDVLEHFPPPAAQAEGTSAQETSGSAQDESTGPTETEHPPLPPLFVFDRLVTFLDHEDYAGALDYILRSGRDDSIQASRAVNALFSRRAGQAPRPSTGLPAKTIDTLTRVTRSSPGDPSILVTLLMNRVDLSPGEALYLPAGNLHAYLYGLGVEIMANSDNVLRGGLTSKHVDVEELLAVTQCEVLPIPHCPAEPAGPGRYSYRPPFEEFQLKRIEFPQAQGPVRIHPTPPAVLLCTAGTLEITDDDGAQLTLGAGESALLTAEDAVTITAEGSAQAFLALPGTGRLSTA</sequence>
<comment type="catalytic activity">
    <reaction evidence="1">
        <text>D-mannose 6-phosphate = D-fructose 6-phosphate</text>
        <dbReference type="Rhea" id="RHEA:12356"/>
        <dbReference type="ChEBI" id="CHEBI:58735"/>
        <dbReference type="ChEBI" id="CHEBI:61527"/>
        <dbReference type="EC" id="5.3.1.8"/>
    </reaction>
</comment>
<comment type="cofactor">
    <cofactor evidence="2">
        <name>Zn(2+)</name>
        <dbReference type="ChEBI" id="CHEBI:29105"/>
    </cofactor>
</comment>
<dbReference type="InterPro" id="IPR016305">
    <property type="entry name" value="Mannose-6-P_Isomerase"/>
</dbReference>
<evidence type="ECO:0000256" key="4">
    <source>
        <dbReference type="ARBA" id="ARBA00011956"/>
    </source>
</evidence>
<dbReference type="Gene3D" id="2.60.120.10">
    <property type="entry name" value="Jelly Rolls"/>
    <property type="match status" value="3"/>
</dbReference>
<dbReference type="PANTHER" id="PTHR10309">
    <property type="entry name" value="MANNOSE-6-PHOSPHATE ISOMERASE"/>
    <property type="match status" value="1"/>
</dbReference>
<dbReference type="PRINTS" id="PR00714">
    <property type="entry name" value="MAN6PISMRASE"/>
</dbReference>
<reference evidence="10 11" key="1">
    <citation type="submission" date="2021-03" db="EMBL/GenBank/DDBJ databases">
        <title>Sequencing the genomes of 1000 actinobacteria strains.</title>
        <authorList>
            <person name="Klenk H.-P."/>
        </authorList>
    </citation>
    <scope>NUCLEOTIDE SEQUENCE [LARGE SCALE GENOMIC DNA]</scope>
    <source>
        <strain evidence="10 11">DSM 12544</strain>
    </source>
</reference>
<dbReference type="InterPro" id="IPR018050">
    <property type="entry name" value="Pmannose_isomerase-type1_CS"/>
</dbReference>
<feature type="compositionally biased region" description="Polar residues" evidence="8">
    <location>
        <begin position="161"/>
        <end position="178"/>
    </location>
</feature>
<evidence type="ECO:0000256" key="7">
    <source>
        <dbReference type="ARBA" id="ARBA00023235"/>
    </source>
</evidence>
<name>A0ABS4T0Y5_9MICC</name>
<dbReference type="SUPFAM" id="SSF51182">
    <property type="entry name" value="RmlC-like cupins"/>
    <property type="match status" value="1"/>
</dbReference>
<keyword evidence="6" id="KW-0862">Zinc</keyword>
<comment type="caution">
    <text evidence="10">The sequence shown here is derived from an EMBL/GenBank/DDBJ whole genome shotgun (WGS) entry which is preliminary data.</text>
</comment>
<gene>
    <name evidence="10" type="ORF">JOF45_000532</name>
</gene>
<keyword evidence="5" id="KW-0479">Metal-binding</keyword>
<dbReference type="EMBL" id="JAGINX010000001">
    <property type="protein sequence ID" value="MBP2317513.1"/>
    <property type="molecule type" value="Genomic_DNA"/>
</dbReference>
<keyword evidence="11" id="KW-1185">Reference proteome</keyword>
<evidence type="ECO:0000256" key="1">
    <source>
        <dbReference type="ARBA" id="ARBA00000757"/>
    </source>
</evidence>
<evidence type="ECO:0000256" key="2">
    <source>
        <dbReference type="ARBA" id="ARBA00001947"/>
    </source>
</evidence>
<organism evidence="10 11">
    <name type="scientific">Nesterenkonia lacusekhoensis</name>
    <dbReference type="NCBI Taxonomy" id="150832"/>
    <lineage>
        <taxon>Bacteria</taxon>
        <taxon>Bacillati</taxon>
        <taxon>Actinomycetota</taxon>
        <taxon>Actinomycetes</taxon>
        <taxon>Micrococcales</taxon>
        <taxon>Micrococcaceae</taxon>
        <taxon>Nesterenkonia</taxon>
    </lineage>
</organism>
<evidence type="ECO:0000313" key="11">
    <source>
        <dbReference type="Proteomes" id="UP001519331"/>
    </source>
</evidence>
<feature type="region of interest" description="Disordered" evidence="8">
    <location>
        <begin position="155"/>
        <end position="188"/>
    </location>
</feature>
<dbReference type="PROSITE" id="PS00965">
    <property type="entry name" value="PMI_I_1"/>
    <property type="match status" value="1"/>
</dbReference>
<dbReference type="Pfam" id="PF20511">
    <property type="entry name" value="PMI_typeI_cat"/>
    <property type="match status" value="1"/>
</dbReference>
<dbReference type="GO" id="GO:0004476">
    <property type="term" value="F:mannose-6-phosphate isomerase activity"/>
    <property type="evidence" value="ECO:0007669"/>
    <property type="project" value="UniProtKB-EC"/>
</dbReference>
<dbReference type="RefSeq" id="WP_210047750.1">
    <property type="nucleotide sequence ID" value="NZ_JAGINX010000001.1"/>
</dbReference>
<evidence type="ECO:0000256" key="3">
    <source>
        <dbReference type="ARBA" id="ARBA00010772"/>
    </source>
</evidence>
<dbReference type="PIRSF" id="PIRSF001480">
    <property type="entry name" value="Mannose-6-phosphate_isomerase"/>
    <property type="match status" value="1"/>
</dbReference>